<evidence type="ECO:0000313" key="1">
    <source>
        <dbReference type="EMBL" id="VVD31722.1"/>
    </source>
</evidence>
<dbReference type="KEGG" id="pdio:PDMSB3_0419.1"/>
<reference evidence="1 2" key="1">
    <citation type="submission" date="2019-08" db="EMBL/GenBank/DDBJ databases">
        <authorList>
            <person name="Herpell B J."/>
        </authorList>
    </citation>
    <scope>NUCLEOTIDE SEQUENCE [LARGE SCALE GENOMIC DNA]</scope>
    <source>
        <strain evidence="2">Msb3</strain>
    </source>
</reference>
<name>A0A5Q4YX51_9BURK</name>
<protein>
    <submittedName>
        <fullName evidence="1">Uncharacterized protein</fullName>
    </submittedName>
</protein>
<keyword evidence="2" id="KW-1185">Reference proteome</keyword>
<dbReference type="Proteomes" id="UP000325811">
    <property type="component" value="Chromosome II"/>
</dbReference>
<gene>
    <name evidence="1" type="ORF">PDMSB3_0419</name>
</gene>
<evidence type="ECO:0000313" key="2">
    <source>
        <dbReference type="Proteomes" id="UP000325811"/>
    </source>
</evidence>
<dbReference type="AlphaFoldDB" id="A0A5Q4YX51"/>
<sequence length="147" mass="16496">MLAAIDQGRRGYTMAVNPAITKFHLDYWEHLRLRHPKIQMARPQGRGNGSTWIVLKGIGFPRGVKLSHKFDQQVMELGFEKRTVDEILAVKSDWPDDIHPVQKGGTTSLAIDIPAIDMTLDFGAQTTGVEKALESAYRLMPYASLFT</sequence>
<proteinExistence type="predicted"/>
<dbReference type="EMBL" id="LR699554">
    <property type="protein sequence ID" value="VVD31722.1"/>
    <property type="molecule type" value="Genomic_DNA"/>
</dbReference>
<accession>A0A5Q4YX51</accession>
<organism evidence="1 2">
    <name type="scientific">Paraburkholderia dioscoreae</name>
    <dbReference type="NCBI Taxonomy" id="2604047"/>
    <lineage>
        <taxon>Bacteria</taxon>
        <taxon>Pseudomonadati</taxon>
        <taxon>Pseudomonadota</taxon>
        <taxon>Betaproteobacteria</taxon>
        <taxon>Burkholderiales</taxon>
        <taxon>Burkholderiaceae</taxon>
        <taxon>Paraburkholderia</taxon>
    </lineage>
</organism>